<protein>
    <submittedName>
        <fullName evidence="2">Uncharacterized protein</fullName>
    </submittedName>
</protein>
<accession>A0A5B7HLG0</accession>
<gene>
    <name evidence="2" type="ORF">E2C01_063775</name>
</gene>
<proteinExistence type="predicted"/>
<feature type="region of interest" description="Disordered" evidence="1">
    <location>
        <begin position="35"/>
        <end position="62"/>
    </location>
</feature>
<dbReference type="Proteomes" id="UP000324222">
    <property type="component" value="Unassembled WGS sequence"/>
</dbReference>
<dbReference type="EMBL" id="VSRR010029621">
    <property type="protein sequence ID" value="MPC69548.1"/>
    <property type="molecule type" value="Genomic_DNA"/>
</dbReference>
<sequence length="62" mass="7139">MKAMKKNVMKESDVTISCSDKEGEVRMLRKVKRAEYTSHRQHHHTPGSNTRGVQKACSPRQE</sequence>
<evidence type="ECO:0000313" key="3">
    <source>
        <dbReference type="Proteomes" id="UP000324222"/>
    </source>
</evidence>
<name>A0A5B7HLG0_PORTR</name>
<evidence type="ECO:0000313" key="2">
    <source>
        <dbReference type="EMBL" id="MPC69548.1"/>
    </source>
</evidence>
<reference evidence="2 3" key="1">
    <citation type="submission" date="2019-05" db="EMBL/GenBank/DDBJ databases">
        <title>Another draft genome of Portunus trituberculatus and its Hox gene families provides insights of decapod evolution.</title>
        <authorList>
            <person name="Jeong J.-H."/>
            <person name="Song I."/>
            <person name="Kim S."/>
            <person name="Choi T."/>
            <person name="Kim D."/>
            <person name="Ryu S."/>
            <person name="Kim W."/>
        </authorList>
    </citation>
    <scope>NUCLEOTIDE SEQUENCE [LARGE SCALE GENOMIC DNA]</scope>
    <source>
        <tissue evidence="2">Muscle</tissue>
    </source>
</reference>
<dbReference type="AlphaFoldDB" id="A0A5B7HLG0"/>
<evidence type="ECO:0000256" key="1">
    <source>
        <dbReference type="SAM" id="MobiDB-lite"/>
    </source>
</evidence>
<keyword evidence="3" id="KW-1185">Reference proteome</keyword>
<comment type="caution">
    <text evidence="2">The sequence shown here is derived from an EMBL/GenBank/DDBJ whole genome shotgun (WGS) entry which is preliminary data.</text>
</comment>
<organism evidence="2 3">
    <name type="scientific">Portunus trituberculatus</name>
    <name type="common">Swimming crab</name>
    <name type="synonym">Neptunus trituberculatus</name>
    <dbReference type="NCBI Taxonomy" id="210409"/>
    <lineage>
        <taxon>Eukaryota</taxon>
        <taxon>Metazoa</taxon>
        <taxon>Ecdysozoa</taxon>
        <taxon>Arthropoda</taxon>
        <taxon>Crustacea</taxon>
        <taxon>Multicrustacea</taxon>
        <taxon>Malacostraca</taxon>
        <taxon>Eumalacostraca</taxon>
        <taxon>Eucarida</taxon>
        <taxon>Decapoda</taxon>
        <taxon>Pleocyemata</taxon>
        <taxon>Brachyura</taxon>
        <taxon>Eubrachyura</taxon>
        <taxon>Portunoidea</taxon>
        <taxon>Portunidae</taxon>
        <taxon>Portuninae</taxon>
        <taxon>Portunus</taxon>
    </lineage>
</organism>